<evidence type="ECO:0000256" key="2">
    <source>
        <dbReference type="ARBA" id="ARBA00022679"/>
    </source>
</evidence>
<dbReference type="InterPro" id="IPR029044">
    <property type="entry name" value="Nucleotide-diphossugar_trans"/>
</dbReference>
<dbReference type="HOGENOM" id="CLU_050833_0_5_9"/>
<keyword evidence="1" id="KW-0328">Glycosyltransferase</keyword>
<dbReference type="EMBL" id="CM001487">
    <property type="protein sequence ID" value="EIM55964.1"/>
    <property type="molecule type" value="Genomic_DNA"/>
</dbReference>
<dbReference type="CDD" id="cd04194">
    <property type="entry name" value="GT8_A4GalT_like"/>
    <property type="match status" value="1"/>
</dbReference>
<dbReference type="PANTHER" id="PTHR13778">
    <property type="entry name" value="GLYCOSYLTRANSFERASE 8 DOMAIN-CONTAINING PROTEIN"/>
    <property type="match status" value="1"/>
</dbReference>
<dbReference type="GO" id="GO:0046872">
    <property type="term" value="F:metal ion binding"/>
    <property type="evidence" value="ECO:0007669"/>
    <property type="project" value="UniProtKB-KW"/>
</dbReference>
<gene>
    <name evidence="4" type="ORF">EubceDRAFT1_0099</name>
</gene>
<name>I5AQ91_EUBC6</name>
<organism evidence="4 5">
    <name type="scientific">Eubacterium cellulosolvens (strain ATCC 43171 / JCM 9499 / 6)</name>
    <name type="common">Cillobacterium cellulosolvens</name>
    <dbReference type="NCBI Taxonomy" id="633697"/>
    <lineage>
        <taxon>Bacteria</taxon>
        <taxon>Bacillati</taxon>
        <taxon>Bacillota</taxon>
        <taxon>Clostridia</taxon>
        <taxon>Eubacteriales</taxon>
        <taxon>Eubacteriaceae</taxon>
        <taxon>Eubacterium</taxon>
    </lineage>
</organism>
<dbReference type="Gene3D" id="3.90.550.10">
    <property type="entry name" value="Spore Coat Polysaccharide Biosynthesis Protein SpsA, Chain A"/>
    <property type="match status" value="1"/>
</dbReference>
<keyword evidence="3" id="KW-0479">Metal-binding</keyword>
<keyword evidence="5" id="KW-1185">Reference proteome</keyword>
<dbReference type="GO" id="GO:0016757">
    <property type="term" value="F:glycosyltransferase activity"/>
    <property type="evidence" value="ECO:0007669"/>
    <property type="project" value="UniProtKB-KW"/>
</dbReference>
<evidence type="ECO:0000256" key="3">
    <source>
        <dbReference type="ARBA" id="ARBA00022723"/>
    </source>
</evidence>
<dbReference type="InterPro" id="IPR002495">
    <property type="entry name" value="Glyco_trans_8"/>
</dbReference>
<dbReference type="STRING" id="633697.EubceDRAFT1_0099"/>
<sequence length="310" mass="36210">MNIMVSFNDAYVFPTKVMLKSLILNNMCSYIYIYIVYTDLSEESMNSIKELEDGKRIFISFVPFDSQFVDNFPLTMYFSKEAYIRLFAQWILDDCLERILWLDGDIIINGSLEEFYSQEFDGKIYVAEKDMGKAIIKARERLGMPLDSCYVNSGVLLIDLAEARKKIDRTKIVRYIEEHSMALLYVDQDVLNGCLNDMIKVSDTSNTYNYLTQNIESKNKTSIYKNVRVFHYVGPSKPWKNGYRNSAFRLWWKYALITDGSRKETFVKLLPSCLYGKTEHAIALFLARRCKSLFKVMCRVKFGNSYNLTK</sequence>
<dbReference type="eggNOG" id="COG1442">
    <property type="taxonomic scope" value="Bacteria"/>
</dbReference>
<reference evidence="4 5" key="1">
    <citation type="submission" date="2010-08" db="EMBL/GenBank/DDBJ databases">
        <authorList>
            <consortium name="US DOE Joint Genome Institute (JGI-PGF)"/>
            <person name="Lucas S."/>
            <person name="Copeland A."/>
            <person name="Lapidus A."/>
            <person name="Cheng J.-F."/>
            <person name="Bruce D."/>
            <person name="Goodwin L."/>
            <person name="Pitluck S."/>
            <person name="Land M.L."/>
            <person name="Hauser L."/>
            <person name="Chang Y.-J."/>
            <person name="Anderson I.J."/>
            <person name="Johnson E."/>
            <person name="Mulhopadhyay B."/>
            <person name="Kyrpides N."/>
            <person name="Woyke T.J."/>
        </authorList>
    </citation>
    <scope>NUCLEOTIDE SEQUENCE [LARGE SCALE GENOMIC DNA]</scope>
    <source>
        <strain evidence="4 5">6</strain>
    </source>
</reference>
<dbReference type="SUPFAM" id="SSF53448">
    <property type="entry name" value="Nucleotide-diphospho-sugar transferases"/>
    <property type="match status" value="1"/>
</dbReference>
<evidence type="ECO:0000313" key="4">
    <source>
        <dbReference type="EMBL" id="EIM55964.1"/>
    </source>
</evidence>
<proteinExistence type="predicted"/>
<evidence type="ECO:0000256" key="1">
    <source>
        <dbReference type="ARBA" id="ARBA00022676"/>
    </source>
</evidence>
<dbReference type="AlphaFoldDB" id="I5AQ91"/>
<keyword evidence="2 4" id="KW-0808">Transferase</keyword>
<dbReference type="OrthoDB" id="9798746at2"/>
<dbReference type="InterPro" id="IPR050748">
    <property type="entry name" value="Glycosyltrans_8_dom-fam"/>
</dbReference>
<dbReference type="Pfam" id="PF01501">
    <property type="entry name" value="Glyco_transf_8"/>
    <property type="match status" value="1"/>
</dbReference>
<protein>
    <submittedName>
        <fullName evidence="4">LPS:glycosyltransferase</fullName>
    </submittedName>
</protein>
<dbReference type="Proteomes" id="UP000005753">
    <property type="component" value="Chromosome"/>
</dbReference>
<reference evidence="4 5" key="2">
    <citation type="submission" date="2012-02" db="EMBL/GenBank/DDBJ databases">
        <title>Improved High-Quality Draft sequence of Eubacterium cellulosolvens 6.</title>
        <authorList>
            <consortium name="US DOE Joint Genome Institute"/>
            <person name="Lucas S."/>
            <person name="Han J."/>
            <person name="Lapidus A."/>
            <person name="Cheng J.-F."/>
            <person name="Goodwin L."/>
            <person name="Pitluck S."/>
            <person name="Peters L."/>
            <person name="Mikhailova N."/>
            <person name="Gu W."/>
            <person name="Detter J.C."/>
            <person name="Han C."/>
            <person name="Tapia R."/>
            <person name="Land M."/>
            <person name="Hauser L."/>
            <person name="Kyrpides N."/>
            <person name="Ivanova N."/>
            <person name="Pagani I."/>
            <person name="Johnson E."/>
            <person name="Mukhopadhyay B."/>
            <person name="Anderson I."/>
            <person name="Woyke T."/>
        </authorList>
    </citation>
    <scope>NUCLEOTIDE SEQUENCE [LARGE SCALE GENOMIC DNA]</scope>
    <source>
        <strain evidence="4 5">6</strain>
    </source>
</reference>
<evidence type="ECO:0000313" key="5">
    <source>
        <dbReference type="Proteomes" id="UP000005753"/>
    </source>
</evidence>
<accession>I5AQ91</accession>
<dbReference type="PANTHER" id="PTHR13778:SF47">
    <property type="entry name" value="LIPOPOLYSACCHARIDE 1,3-GALACTOSYLTRANSFERASE"/>
    <property type="match status" value="1"/>
</dbReference>